<dbReference type="Proteomes" id="UP000007800">
    <property type="component" value="Unassembled WGS sequence"/>
</dbReference>
<dbReference type="OrthoDB" id="2187549at2759"/>
<dbReference type="OMA" id="THNMMAC"/>
<name>C5KBD8_PERM5</name>
<dbReference type="Pfam" id="PF03966">
    <property type="entry name" value="Trm112p"/>
    <property type="match status" value="1"/>
</dbReference>
<feature type="region of interest" description="Disordered" evidence="2">
    <location>
        <begin position="27"/>
        <end position="56"/>
    </location>
</feature>
<dbReference type="FunCoup" id="C5KBD8">
    <property type="interactions" value="877"/>
</dbReference>
<dbReference type="PANTHER" id="PTHR12773">
    <property type="entry name" value="UPF0315 PROTEIN-RELATED"/>
    <property type="match status" value="1"/>
</dbReference>
<sequence>MRLLTHNLMMCNRKQCSGGYPLRICPKQQPQGDVGMKDSEDETSPEPEQERPTFKVEESDFNPDFIRHMLDKLEWDALLSTLTQCQGLTQSLPPSYTESDKDDENFLKAVHDVIIDYHILEADLKCPKCDRVYPITKGIPNMLLQDDEV</sequence>
<keyword evidence="4" id="KW-1185">Reference proteome</keyword>
<dbReference type="AlphaFoldDB" id="C5KBD8"/>
<evidence type="ECO:0000256" key="2">
    <source>
        <dbReference type="SAM" id="MobiDB-lite"/>
    </source>
</evidence>
<organism evidence="4">
    <name type="scientific">Perkinsus marinus (strain ATCC 50983 / TXsc)</name>
    <dbReference type="NCBI Taxonomy" id="423536"/>
    <lineage>
        <taxon>Eukaryota</taxon>
        <taxon>Sar</taxon>
        <taxon>Alveolata</taxon>
        <taxon>Perkinsozoa</taxon>
        <taxon>Perkinsea</taxon>
        <taxon>Perkinsida</taxon>
        <taxon>Perkinsidae</taxon>
        <taxon>Perkinsus</taxon>
    </lineage>
</organism>
<dbReference type="EMBL" id="GG671811">
    <property type="protein sequence ID" value="EER18464.1"/>
    <property type="molecule type" value="Genomic_DNA"/>
</dbReference>
<dbReference type="InterPro" id="IPR005651">
    <property type="entry name" value="Trm112-like"/>
</dbReference>
<dbReference type="GO" id="GO:0030488">
    <property type="term" value="P:tRNA methylation"/>
    <property type="evidence" value="ECO:0007669"/>
    <property type="project" value="TreeGrafter"/>
</dbReference>
<proteinExistence type="inferred from homology"/>
<dbReference type="PANTHER" id="PTHR12773:SF0">
    <property type="entry name" value="MULTIFUNCTIONAL METHYLTRANSFERASE SUBUNIT TRM112-LIKE PROTEIN"/>
    <property type="match status" value="1"/>
</dbReference>
<dbReference type="GO" id="GO:0046982">
    <property type="term" value="F:protein heterodimerization activity"/>
    <property type="evidence" value="ECO:0007669"/>
    <property type="project" value="InterPro"/>
</dbReference>
<dbReference type="RefSeq" id="XP_002786668.1">
    <property type="nucleotide sequence ID" value="XM_002786622.1"/>
</dbReference>
<dbReference type="InterPro" id="IPR039127">
    <property type="entry name" value="Trm112"/>
</dbReference>
<dbReference type="GeneID" id="9049346"/>
<dbReference type="SUPFAM" id="SSF158997">
    <property type="entry name" value="Trm112p-like"/>
    <property type="match status" value="1"/>
</dbReference>
<evidence type="ECO:0000256" key="1">
    <source>
        <dbReference type="ARBA" id="ARBA00007980"/>
    </source>
</evidence>
<protein>
    <submittedName>
        <fullName evidence="3">Protein trm-112, putative</fullName>
    </submittedName>
</protein>
<comment type="similarity">
    <text evidence="1">Belongs to the TRM112 family.</text>
</comment>
<reference evidence="3 4" key="1">
    <citation type="submission" date="2008-07" db="EMBL/GenBank/DDBJ databases">
        <authorList>
            <person name="El-Sayed N."/>
            <person name="Caler E."/>
            <person name="Inman J."/>
            <person name="Amedeo P."/>
            <person name="Hass B."/>
            <person name="Wortman J."/>
        </authorList>
    </citation>
    <scope>NUCLEOTIDE SEQUENCE [LARGE SCALE GENOMIC DNA]</scope>
    <source>
        <strain evidence="4">ATCC 50983 / TXsc</strain>
    </source>
</reference>
<evidence type="ECO:0000313" key="4">
    <source>
        <dbReference type="Proteomes" id="UP000007800"/>
    </source>
</evidence>
<dbReference type="Gene3D" id="2.20.25.10">
    <property type="match status" value="1"/>
</dbReference>
<dbReference type="CDD" id="cd21089">
    <property type="entry name" value="Trm112-like"/>
    <property type="match status" value="1"/>
</dbReference>
<evidence type="ECO:0000313" key="3">
    <source>
        <dbReference type="EMBL" id="EER18464.1"/>
    </source>
</evidence>
<dbReference type="InParanoid" id="C5KBD8"/>
<gene>
    <name evidence="3" type="ORF">Pmar_PMAR005408</name>
</gene>
<dbReference type="GO" id="GO:0070476">
    <property type="term" value="P:rRNA (guanine-N7)-methylation"/>
    <property type="evidence" value="ECO:0007669"/>
    <property type="project" value="TreeGrafter"/>
</dbReference>
<accession>C5KBD8</accession>